<accession>A0A5B0AWU0</accession>
<keyword evidence="1" id="KW-0472">Membrane</keyword>
<evidence type="ECO:0000313" key="3">
    <source>
        <dbReference type="Proteomes" id="UP000324965"/>
    </source>
</evidence>
<gene>
    <name evidence="2" type="ORF">FGF04_20025</name>
</gene>
<keyword evidence="1" id="KW-0812">Transmembrane</keyword>
<proteinExistence type="predicted"/>
<dbReference type="RefSeq" id="WP_149512698.1">
    <property type="nucleotide sequence ID" value="NZ_VDFC01000045.1"/>
</dbReference>
<keyword evidence="3" id="KW-1185">Reference proteome</keyword>
<feature type="transmembrane region" description="Helical" evidence="1">
    <location>
        <begin position="158"/>
        <end position="175"/>
    </location>
</feature>
<reference evidence="2 3" key="1">
    <citation type="submission" date="2019-05" db="EMBL/GenBank/DDBJ databases">
        <authorList>
            <person name="Hariharan J."/>
            <person name="Choudoir M.J."/>
            <person name="Diebold P."/>
            <person name="Panke-Buisse K."/>
            <person name="Buckley D.H."/>
        </authorList>
    </citation>
    <scope>NUCLEOTIDE SEQUENCE [LARGE SCALE GENOMIC DNA]</scope>
    <source>
        <strain evidence="2 3">SUN51</strain>
    </source>
</reference>
<sequence>MEKSTEHWQALTDTDGDTTGWQFRRPGLVPRVAPFGLVAVVATLSILVPDGDVYSWPEYVASIALLFVCAGAFLLPWRRLPAWTPVLVPLVHTASVLELILASGVTSGVGLVLLVPLIWSVLFHRRWESACVVVAVVAVQLVSSLVQSTPGDVVLRRVLLWSAVGGLIAVAAHGLRDRVRTSLVANAALQAEVRELSLARERDRIAADLGESVVRRIFEAGLDLHATAAMIGEGPAQRRLLHGVAELDGVIRALRESVFALGDEGGTAAADSGAPEGPGPGGH</sequence>
<feature type="transmembrane region" description="Helical" evidence="1">
    <location>
        <begin position="28"/>
        <end position="47"/>
    </location>
</feature>
<dbReference type="EMBL" id="VDFC01000045">
    <property type="protein sequence ID" value="KAA0932975.1"/>
    <property type="molecule type" value="Genomic_DNA"/>
</dbReference>
<evidence type="ECO:0000256" key="1">
    <source>
        <dbReference type="SAM" id="Phobius"/>
    </source>
</evidence>
<comment type="caution">
    <text evidence="2">The sequence shown here is derived from an EMBL/GenBank/DDBJ whole genome shotgun (WGS) entry which is preliminary data.</text>
</comment>
<keyword evidence="1" id="KW-1133">Transmembrane helix</keyword>
<feature type="transmembrane region" description="Helical" evidence="1">
    <location>
        <begin position="97"/>
        <end position="122"/>
    </location>
</feature>
<dbReference type="Proteomes" id="UP000324965">
    <property type="component" value="Unassembled WGS sequence"/>
</dbReference>
<protein>
    <recommendedName>
        <fullName evidence="4">Histidine kinase</fullName>
    </recommendedName>
</protein>
<dbReference type="AlphaFoldDB" id="A0A5B0AWU0"/>
<evidence type="ECO:0000313" key="2">
    <source>
        <dbReference type="EMBL" id="KAA0932975.1"/>
    </source>
</evidence>
<feature type="transmembrane region" description="Helical" evidence="1">
    <location>
        <begin position="59"/>
        <end position="77"/>
    </location>
</feature>
<name>A0A5B0AWU0_9ACTN</name>
<evidence type="ECO:0008006" key="4">
    <source>
        <dbReference type="Google" id="ProtNLM"/>
    </source>
</evidence>
<organism evidence="2 3">
    <name type="scientific">Streptomyces apricus</name>
    <dbReference type="NCBI Taxonomy" id="1828112"/>
    <lineage>
        <taxon>Bacteria</taxon>
        <taxon>Bacillati</taxon>
        <taxon>Actinomycetota</taxon>
        <taxon>Actinomycetes</taxon>
        <taxon>Kitasatosporales</taxon>
        <taxon>Streptomycetaceae</taxon>
        <taxon>Streptomyces</taxon>
    </lineage>
</organism>
<feature type="transmembrane region" description="Helical" evidence="1">
    <location>
        <begin position="129"/>
        <end position="146"/>
    </location>
</feature>
<dbReference type="OrthoDB" id="4170339at2"/>